<protein>
    <submittedName>
        <fullName evidence="2">Uncharacterized protein</fullName>
    </submittedName>
</protein>
<keyword evidence="1" id="KW-1185">Reference proteome</keyword>
<sequence length="93" mass="10065">MALGQLAPMVDFSQSKLRAHHFMAASGAAQRRQIRFADARAFGALGGIPAPNLTAHLFQTHKLSMMISNIKLQFPLISRNGVFGLIFVAMGVV</sequence>
<dbReference type="AlphaFoldDB" id="A0A915IIW0"/>
<accession>A0A915IIW0</accession>
<organism evidence="1 2">
    <name type="scientific">Romanomermis culicivorax</name>
    <name type="common">Nematode worm</name>
    <dbReference type="NCBI Taxonomy" id="13658"/>
    <lineage>
        <taxon>Eukaryota</taxon>
        <taxon>Metazoa</taxon>
        <taxon>Ecdysozoa</taxon>
        <taxon>Nematoda</taxon>
        <taxon>Enoplea</taxon>
        <taxon>Dorylaimia</taxon>
        <taxon>Mermithida</taxon>
        <taxon>Mermithoidea</taxon>
        <taxon>Mermithidae</taxon>
        <taxon>Romanomermis</taxon>
    </lineage>
</organism>
<evidence type="ECO:0000313" key="1">
    <source>
        <dbReference type="Proteomes" id="UP000887565"/>
    </source>
</evidence>
<evidence type="ECO:0000313" key="2">
    <source>
        <dbReference type="WBParaSite" id="nRc.2.0.1.t13312-RA"/>
    </source>
</evidence>
<proteinExistence type="predicted"/>
<dbReference type="WBParaSite" id="nRc.2.0.1.t13312-RA">
    <property type="protein sequence ID" value="nRc.2.0.1.t13312-RA"/>
    <property type="gene ID" value="nRc.2.0.1.g13312"/>
</dbReference>
<dbReference type="Proteomes" id="UP000887565">
    <property type="component" value="Unplaced"/>
</dbReference>
<name>A0A915IIW0_ROMCU</name>
<reference evidence="2" key="1">
    <citation type="submission" date="2022-11" db="UniProtKB">
        <authorList>
            <consortium name="WormBaseParasite"/>
        </authorList>
    </citation>
    <scope>IDENTIFICATION</scope>
</reference>